<dbReference type="EMBL" id="CAJZBQ010000053">
    <property type="protein sequence ID" value="CAG9331696.1"/>
    <property type="molecule type" value="Genomic_DNA"/>
</dbReference>
<feature type="transmembrane region" description="Helical" evidence="1">
    <location>
        <begin position="40"/>
        <end position="61"/>
    </location>
</feature>
<evidence type="ECO:0000256" key="1">
    <source>
        <dbReference type="SAM" id="Phobius"/>
    </source>
</evidence>
<evidence type="ECO:0000313" key="3">
    <source>
        <dbReference type="EMBL" id="CAG9331696.1"/>
    </source>
</evidence>
<reference evidence="3" key="1">
    <citation type="submission" date="2021-09" db="EMBL/GenBank/DDBJ databases">
        <authorList>
            <consortium name="AG Swart"/>
            <person name="Singh M."/>
            <person name="Singh A."/>
            <person name="Seah K."/>
            <person name="Emmerich C."/>
        </authorList>
    </citation>
    <scope>NUCLEOTIDE SEQUENCE</scope>
    <source>
        <strain evidence="3">ATCC30299</strain>
    </source>
</reference>
<feature type="transmembrane region" description="Helical" evidence="1">
    <location>
        <begin position="154"/>
        <end position="174"/>
    </location>
</feature>
<feature type="transmembrane region" description="Helical" evidence="1">
    <location>
        <begin position="120"/>
        <end position="142"/>
    </location>
</feature>
<keyword evidence="1" id="KW-0812">Transmembrane</keyword>
<accession>A0AAU9JXX6</accession>
<keyword evidence="2" id="KW-0732">Signal</keyword>
<evidence type="ECO:0000256" key="2">
    <source>
        <dbReference type="SAM" id="SignalP"/>
    </source>
</evidence>
<name>A0AAU9JXX6_9CILI</name>
<organism evidence="3 4">
    <name type="scientific">Blepharisma stoltei</name>
    <dbReference type="NCBI Taxonomy" id="1481888"/>
    <lineage>
        <taxon>Eukaryota</taxon>
        <taxon>Sar</taxon>
        <taxon>Alveolata</taxon>
        <taxon>Ciliophora</taxon>
        <taxon>Postciliodesmatophora</taxon>
        <taxon>Heterotrichea</taxon>
        <taxon>Heterotrichida</taxon>
        <taxon>Blepharismidae</taxon>
        <taxon>Blepharisma</taxon>
    </lineage>
</organism>
<dbReference type="Proteomes" id="UP001162131">
    <property type="component" value="Unassembled WGS sequence"/>
</dbReference>
<comment type="caution">
    <text evidence="3">The sequence shown here is derived from an EMBL/GenBank/DDBJ whole genome shotgun (WGS) entry which is preliminary data.</text>
</comment>
<proteinExistence type="predicted"/>
<dbReference type="AlphaFoldDB" id="A0AAU9JXX6"/>
<feature type="signal peptide" evidence="2">
    <location>
        <begin position="1"/>
        <end position="20"/>
    </location>
</feature>
<sequence length="214" mass="24730">MNFNSKRLIFILFSISLSWADIISDIIYTRKIEDPTTYDALVAFIVIQPLSYLFYFWLYLIVSQIFGDLDLGLLNFIFSFIFRAPIYMIIAEFKLMLTFLHKITLCKETEVFGDRIKQDFITFLIIQSIFESLPMAILQILTNFDLGLWDSVSIVSPAISLCMVFHGFFCLDVVRRMNLGGLEWIQLNKKKLHFFSMAHVRTATGDSSASLAIN</sequence>
<gene>
    <name evidence="3" type="ORF">BSTOLATCC_MIC53760</name>
</gene>
<feature type="transmembrane region" description="Helical" evidence="1">
    <location>
        <begin position="73"/>
        <end position="100"/>
    </location>
</feature>
<keyword evidence="1" id="KW-1133">Transmembrane helix</keyword>
<keyword evidence="4" id="KW-1185">Reference proteome</keyword>
<protein>
    <submittedName>
        <fullName evidence="3">Uncharacterized protein</fullName>
    </submittedName>
</protein>
<evidence type="ECO:0000313" key="4">
    <source>
        <dbReference type="Proteomes" id="UP001162131"/>
    </source>
</evidence>
<keyword evidence="1" id="KW-0472">Membrane</keyword>
<feature type="chain" id="PRO_5043695313" evidence="2">
    <location>
        <begin position="21"/>
        <end position="214"/>
    </location>
</feature>